<sequence>MIVTVTPNPSVDRSIGVRRVERGRVHHGRSTQIDPGGKGVNVARALTVNGAKAVATVPFGGAEGRLLIELLEECGVEVEAVPITGPIRANITITEPDGTTTKFNEPGPVLTAGERTGLLAGVAATLARSPAWLVGCGSLPGGISPDFHARLVELGHRHGVPVAIDTSGPALLHAARAGADLMKPNVHELSEIDGRQLRTLGDVVDAARRLLALGDRAVPPPSRGGDGAPGPARTVVVSLGRYGAVLVRAGRPPVHASAGLAAAARSTVGAGDALLAGYLCAVTGSVDGSGAAALETAVAWGTAAVTLPGSRMPAAEDIAGVQVRVDTDPDPSYPVSE</sequence>
<gene>
    <name evidence="8" type="ORF">F7O44_20380</name>
</gene>
<dbReference type="RefSeq" id="WP_162452116.1">
    <property type="nucleotide sequence ID" value="NZ_WLZY01000007.1"/>
</dbReference>
<dbReference type="EMBL" id="WLZY01000007">
    <property type="protein sequence ID" value="NDL59433.1"/>
    <property type="molecule type" value="Genomic_DNA"/>
</dbReference>
<evidence type="ECO:0000256" key="6">
    <source>
        <dbReference type="PIRNR" id="PIRNR000535"/>
    </source>
</evidence>
<keyword evidence="4 8" id="KW-0418">Kinase</keyword>
<proteinExistence type="inferred from homology"/>
<dbReference type="GO" id="GO:0005524">
    <property type="term" value="F:ATP binding"/>
    <property type="evidence" value="ECO:0007669"/>
    <property type="project" value="UniProtKB-KW"/>
</dbReference>
<dbReference type="PIRSF" id="PIRSF000535">
    <property type="entry name" value="1PFK/6PFK/LacC"/>
    <property type="match status" value="1"/>
</dbReference>
<dbReference type="InterPro" id="IPR029056">
    <property type="entry name" value="Ribokinase-like"/>
</dbReference>
<protein>
    <submittedName>
        <fullName evidence="8">1-phosphofructokinase</fullName>
    </submittedName>
</protein>
<dbReference type="SUPFAM" id="SSF53613">
    <property type="entry name" value="Ribokinase-like"/>
    <property type="match status" value="1"/>
</dbReference>
<accession>A0A7K3M7Y7</accession>
<evidence type="ECO:0000256" key="5">
    <source>
        <dbReference type="ARBA" id="ARBA00022840"/>
    </source>
</evidence>
<dbReference type="PANTHER" id="PTHR46566">
    <property type="entry name" value="1-PHOSPHOFRUCTOKINASE-RELATED"/>
    <property type="match status" value="1"/>
</dbReference>
<comment type="caution">
    <text evidence="8">The sequence shown here is derived from an EMBL/GenBank/DDBJ whole genome shotgun (WGS) entry which is preliminary data.</text>
</comment>
<evidence type="ECO:0000259" key="7">
    <source>
        <dbReference type="Pfam" id="PF00294"/>
    </source>
</evidence>
<evidence type="ECO:0000256" key="4">
    <source>
        <dbReference type="ARBA" id="ARBA00022777"/>
    </source>
</evidence>
<dbReference type="PROSITE" id="PS00584">
    <property type="entry name" value="PFKB_KINASES_2"/>
    <property type="match status" value="1"/>
</dbReference>
<dbReference type="PANTHER" id="PTHR46566:SF5">
    <property type="entry name" value="1-PHOSPHOFRUCTOKINASE"/>
    <property type="match status" value="1"/>
</dbReference>
<reference evidence="8 9" key="1">
    <citation type="submission" date="2019-11" db="EMBL/GenBank/DDBJ databases">
        <authorList>
            <person name="Li X.-J."/>
            <person name="Feng X.-M."/>
        </authorList>
    </citation>
    <scope>NUCLEOTIDE SEQUENCE [LARGE SCALE GENOMIC DNA]</scope>
    <source>
        <strain evidence="8 9">XMNu-373</strain>
    </source>
</reference>
<name>A0A7K3M7Y7_9ACTN</name>
<keyword evidence="9" id="KW-1185">Reference proteome</keyword>
<evidence type="ECO:0000256" key="1">
    <source>
        <dbReference type="ARBA" id="ARBA00010688"/>
    </source>
</evidence>
<comment type="similarity">
    <text evidence="1">Belongs to the carbohydrate kinase PfkB family.</text>
</comment>
<dbReference type="Pfam" id="PF00294">
    <property type="entry name" value="PfkB"/>
    <property type="match status" value="1"/>
</dbReference>
<dbReference type="InterPro" id="IPR017583">
    <property type="entry name" value="Tagatose/fructose_Pkinase"/>
</dbReference>
<feature type="domain" description="Carbohydrate kinase PfkB" evidence="7">
    <location>
        <begin position="17"/>
        <end position="312"/>
    </location>
</feature>
<organism evidence="8 9">
    <name type="scientific">Phytoactinopolyspora mesophila</name>
    <dbReference type="NCBI Taxonomy" id="2650750"/>
    <lineage>
        <taxon>Bacteria</taxon>
        <taxon>Bacillati</taxon>
        <taxon>Actinomycetota</taxon>
        <taxon>Actinomycetes</taxon>
        <taxon>Jiangellales</taxon>
        <taxon>Jiangellaceae</taxon>
        <taxon>Phytoactinopolyspora</taxon>
    </lineage>
</organism>
<evidence type="ECO:0000256" key="2">
    <source>
        <dbReference type="ARBA" id="ARBA00022679"/>
    </source>
</evidence>
<dbReference type="AlphaFoldDB" id="A0A7K3M7Y7"/>
<evidence type="ECO:0000256" key="3">
    <source>
        <dbReference type="ARBA" id="ARBA00022741"/>
    </source>
</evidence>
<dbReference type="GO" id="GO:0008443">
    <property type="term" value="F:phosphofructokinase activity"/>
    <property type="evidence" value="ECO:0007669"/>
    <property type="project" value="TreeGrafter"/>
</dbReference>
<evidence type="ECO:0000313" key="8">
    <source>
        <dbReference type="EMBL" id="NDL59433.1"/>
    </source>
</evidence>
<dbReference type="Gene3D" id="3.40.1190.20">
    <property type="match status" value="1"/>
</dbReference>
<dbReference type="InterPro" id="IPR011611">
    <property type="entry name" value="PfkB_dom"/>
</dbReference>
<dbReference type="InterPro" id="IPR002173">
    <property type="entry name" value="Carboh/pur_kinase_PfkB_CS"/>
</dbReference>
<dbReference type="CDD" id="cd01164">
    <property type="entry name" value="FruK_PfkB_like"/>
    <property type="match status" value="1"/>
</dbReference>
<keyword evidence="2 6" id="KW-0808">Transferase</keyword>
<keyword evidence="3" id="KW-0547">Nucleotide-binding</keyword>
<keyword evidence="5" id="KW-0067">ATP-binding</keyword>
<dbReference type="Proteomes" id="UP000460435">
    <property type="component" value="Unassembled WGS sequence"/>
</dbReference>
<dbReference type="GO" id="GO:0005829">
    <property type="term" value="C:cytosol"/>
    <property type="evidence" value="ECO:0007669"/>
    <property type="project" value="TreeGrafter"/>
</dbReference>
<evidence type="ECO:0000313" key="9">
    <source>
        <dbReference type="Proteomes" id="UP000460435"/>
    </source>
</evidence>